<evidence type="ECO:0000256" key="11">
    <source>
        <dbReference type="SAM" id="MobiDB-lite"/>
    </source>
</evidence>
<name>A0A8T2NFT4_9TELE</name>
<evidence type="ECO:0000256" key="2">
    <source>
        <dbReference type="ARBA" id="ARBA00022473"/>
    </source>
</evidence>
<evidence type="ECO:0000256" key="9">
    <source>
        <dbReference type="PROSITE-ProRule" id="PRU00108"/>
    </source>
</evidence>
<comment type="caution">
    <text evidence="13">The sequence shown here is derived from an EMBL/GenBank/DDBJ whole genome shotgun (WGS) entry which is preliminary data.</text>
</comment>
<proteinExistence type="inferred from homology"/>
<feature type="compositionally biased region" description="Pro residues" evidence="11">
    <location>
        <begin position="289"/>
        <end position="298"/>
    </location>
</feature>
<protein>
    <recommendedName>
        <fullName evidence="12">Homeobox domain-containing protein</fullName>
    </recommendedName>
</protein>
<dbReference type="GO" id="GO:0000978">
    <property type="term" value="F:RNA polymerase II cis-regulatory region sequence-specific DNA binding"/>
    <property type="evidence" value="ECO:0007669"/>
    <property type="project" value="TreeGrafter"/>
</dbReference>
<evidence type="ECO:0000256" key="1">
    <source>
        <dbReference type="ARBA" id="ARBA00004123"/>
    </source>
</evidence>
<keyword evidence="3" id="KW-0805">Transcription regulation</keyword>
<dbReference type="InterPro" id="IPR017970">
    <property type="entry name" value="Homeobox_CS"/>
</dbReference>
<comment type="subcellular location">
    <subcellularLocation>
        <location evidence="1 9 10">Nucleus</location>
    </subcellularLocation>
</comment>
<evidence type="ECO:0000313" key="13">
    <source>
        <dbReference type="EMBL" id="KAG9338606.1"/>
    </source>
</evidence>
<keyword evidence="2" id="KW-0217">Developmental protein</keyword>
<evidence type="ECO:0000256" key="7">
    <source>
        <dbReference type="ARBA" id="ARBA00023242"/>
    </source>
</evidence>
<dbReference type="SMART" id="SM00389">
    <property type="entry name" value="HOX"/>
    <property type="match status" value="1"/>
</dbReference>
<organism evidence="13 14">
    <name type="scientific">Albula glossodonta</name>
    <name type="common">roundjaw bonefish</name>
    <dbReference type="NCBI Taxonomy" id="121402"/>
    <lineage>
        <taxon>Eukaryota</taxon>
        <taxon>Metazoa</taxon>
        <taxon>Chordata</taxon>
        <taxon>Craniata</taxon>
        <taxon>Vertebrata</taxon>
        <taxon>Euteleostomi</taxon>
        <taxon>Actinopterygii</taxon>
        <taxon>Neopterygii</taxon>
        <taxon>Teleostei</taxon>
        <taxon>Albuliformes</taxon>
        <taxon>Albulidae</taxon>
        <taxon>Albula</taxon>
    </lineage>
</organism>
<dbReference type="FunFam" id="1.10.10.60:FF:000113">
    <property type="entry name" value="homeobox protein Hox-B1"/>
    <property type="match status" value="1"/>
</dbReference>
<keyword evidence="4 9" id="KW-0238">DNA-binding</keyword>
<feature type="region of interest" description="Disordered" evidence="11">
    <location>
        <begin position="271"/>
        <end position="298"/>
    </location>
</feature>
<dbReference type="EMBL" id="JAFBMS010000063">
    <property type="protein sequence ID" value="KAG9338606.1"/>
    <property type="molecule type" value="Genomic_DNA"/>
</dbReference>
<dbReference type="PROSITE" id="PS50071">
    <property type="entry name" value="HOMEOBOX_2"/>
    <property type="match status" value="1"/>
</dbReference>
<feature type="domain" description="Homeobox" evidence="12">
    <location>
        <begin position="200"/>
        <end position="260"/>
    </location>
</feature>
<dbReference type="GO" id="GO:0000981">
    <property type="term" value="F:DNA-binding transcription factor activity, RNA polymerase II-specific"/>
    <property type="evidence" value="ECO:0007669"/>
    <property type="project" value="InterPro"/>
</dbReference>
<dbReference type="InterPro" id="IPR046327">
    <property type="entry name" value="HXA1/B1/D1"/>
</dbReference>
<gene>
    <name evidence="13" type="ORF">JZ751_025444</name>
</gene>
<keyword evidence="7 9" id="KW-0539">Nucleus</keyword>
<accession>A0A8T2NFT4</accession>
<dbReference type="PANTHER" id="PTHR45946">
    <property type="entry name" value="HOMEOBOX PROTEIN ROUGH-RELATED"/>
    <property type="match status" value="1"/>
</dbReference>
<evidence type="ECO:0000259" key="12">
    <source>
        <dbReference type="PROSITE" id="PS50071"/>
    </source>
</evidence>
<dbReference type="CDD" id="cd00086">
    <property type="entry name" value="homeodomain"/>
    <property type="match status" value="1"/>
</dbReference>
<feature type="DNA-binding region" description="Homeobox" evidence="9">
    <location>
        <begin position="202"/>
        <end position="261"/>
    </location>
</feature>
<dbReference type="Pfam" id="PF00046">
    <property type="entry name" value="Homeodomain"/>
    <property type="match status" value="1"/>
</dbReference>
<evidence type="ECO:0000256" key="5">
    <source>
        <dbReference type="ARBA" id="ARBA00023155"/>
    </source>
</evidence>
<evidence type="ECO:0000256" key="8">
    <source>
        <dbReference type="ARBA" id="ARBA00029448"/>
    </source>
</evidence>
<dbReference type="GO" id="GO:0005634">
    <property type="term" value="C:nucleus"/>
    <property type="evidence" value="ECO:0007669"/>
    <property type="project" value="UniProtKB-SubCell"/>
</dbReference>
<dbReference type="PROSITE" id="PS00027">
    <property type="entry name" value="HOMEOBOX_1"/>
    <property type="match status" value="1"/>
</dbReference>
<dbReference type="InterPro" id="IPR001356">
    <property type="entry name" value="HD"/>
</dbReference>
<dbReference type="AlphaFoldDB" id="A0A8T2NFT4"/>
<evidence type="ECO:0000313" key="14">
    <source>
        <dbReference type="Proteomes" id="UP000824540"/>
    </source>
</evidence>
<sequence length="298" mass="33759">MSLDVEYFSGGDVMALSSKFFRGEHKSMSLQYSRESPVGFPTGFLDHHSNTRSITYGSHHQGVFEAAYDNNTSGSEFSYVGQGADYDLTYGCYYDGEDSGVHAQYMNSTYTGNGSFPPHQAKSCFDDAGEINQNKRQDKFLRGQLSASERGLSYGRDQKICLKTDSVREDTQRAASVFDWMKIKRNNPKNSKPMAFGVTTTAATVRTNFTTKQLTELEKEFHFSKYLTKTRRVEIAHTLQLNETQVKIWFQNRRMKQKKREKEGLTVVCLPRLSNHQKSPSPELHSPFSSPPSSPQTC</sequence>
<evidence type="ECO:0000256" key="6">
    <source>
        <dbReference type="ARBA" id="ARBA00023163"/>
    </source>
</evidence>
<dbReference type="Gene3D" id="1.10.10.60">
    <property type="entry name" value="Homeodomain-like"/>
    <property type="match status" value="1"/>
</dbReference>
<dbReference type="InterPro" id="IPR020479">
    <property type="entry name" value="HD_metazoa"/>
</dbReference>
<keyword evidence="5 9" id="KW-0371">Homeobox</keyword>
<evidence type="ECO:0000256" key="10">
    <source>
        <dbReference type="RuleBase" id="RU000682"/>
    </source>
</evidence>
<feature type="compositionally biased region" description="Low complexity" evidence="11">
    <location>
        <begin position="279"/>
        <end position="288"/>
    </location>
</feature>
<dbReference type="OrthoDB" id="6159439at2759"/>
<dbReference type="PRINTS" id="PR00024">
    <property type="entry name" value="HOMEOBOX"/>
</dbReference>
<dbReference type="PANTHER" id="PTHR45946:SF3">
    <property type="entry name" value="HOMEOBOX PROTEIN HOX-A1"/>
    <property type="match status" value="1"/>
</dbReference>
<evidence type="ECO:0000256" key="4">
    <source>
        <dbReference type="ARBA" id="ARBA00023125"/>
    </source>
</evidence>
<keyword evidence="6" id="KW-0804">Transcription</keyword>
<dbReference type="InterPro" id="IPR009057">
    <property type="entry name" value="Homeodomain-like_sf"/>
</dbReference>
<dbReference type="Proteomes" id="UP000824540">
    <property type="component" value="Unassembled WGS sequence"/>
</dbReference>
<comment type="similarity">
    <text evidence="8">Belongs to the Antp homeobox family. Labial subfamily.</text>
</comment>
<keyword evidence="14" id="KW-1185">Reference proteome</keyword>
<dbReference type="SUPFAM" id="SSF46689">
    <property type="entry name" value="Homeodomain-like"/>
    <property type="match status" value="1"/>
</dbReference>
<evidence type="ECO:0000256" key="3">
    <source>
        <dbReference type="ARBA" id="ARBA00023015"/>
    </source>
</evidence>
<reference evidence="13" key="1">
    <citation type="thesis" date="2021" institute="BYU ScholarsArchive" country="Provo, UT, USA">
        <title>Applications of and Algorithms for Genome Assembly and Genomic Analyses with an Emphasis on Marine Teleosts.</title>
        <authorList>
            <person name="Pickett B.D."/>
        </authorList>
    </citation>
    <scope>NUCLEOTIDE SEQUENCE</scope>
    <source>
        <strain evidence="13">HI-2016</strain>
    </source>
</reference>